<keyword evidence="7" id="KW-0256">Endoplasmic reticulum</keyword>
<evidence type="ECO:0000256" key="6">
    <source>
        <dbReference type="ARBA" id="ARBA00022679"/>
    </source>
</evidence>
<feature type="domain" description="Glycosyl transferase family 28 C-terminal" evidence="8">
    <location>
        <begin position="4"/>
        <end position="144"/>
    </location>
</feature>
<dbReference type="GO" id="GO:0005783">
    <property type="term" value="C:endoplasmic reticulum"/>
    <property type="evidence" value="ECO:0007669"/>
    <property type="project" value="UniProtKB-SubCell"/>
</dbReference>
<comment type="similarity">
    <text evidence="2">Belongs to the glycosyltransferase 28 family.</text>
</comment>
<evidence type="ECO:0000313" key="9">
    <source>
        <dbReference type="Proteomes" id="UP000887566"/>
    </source>
</evidence>
<dbReference type="PANTHER" id="PTHR12867">
    <property type="entry name" value="GLYCOSYL TRANSFERASE-RELATED"/>
    <property type="match status" value="1"/>
</dbReference>
<comment type="subcellular location">
    <subcellularLocation>
        <location evidence="1">Endoplasmic reticulum</location>
    </subcellularLocation>
</comment>
<name>A0A914WMD5_9BILA</name>
<keyword evidence="9" id="KW-1185">Reference proteome</keyword>
<dbReference type="InterPro" id="IPR039042">
    <property type="entry name" value="Alg13-like"/>
</dbReference>
<keyword evidence="6" id="KW-0808">Transferase</keyword>
<sequence length="168" mass="18227">MPLAFVTVGTTEFDALIRAAVSPAVLAALRSRGIDHLLLQIGNGSFEPTVNANDDSGVRVSFYRTKPSIAQDLRNADLVIGHAGAGTCLETLEFAKPFVVVINETLHDNHQWELAEQLAADGHLLFCTPANLAETIERGELDELTPWVAGDVGRFVSWLDEFVGVRSQ</sequence>
<organism evidence="9 10">
    <name type="scientific">Plectus sambesii</name>
    <dbReference type="NCBI Taxonomy" id="2011161"/>
    <lineage>
        <taxon>Eukaryota</taxon>
        <taxon>Metazoa</taxon>
        <taxon>Ecdysozoa</taxon>
        <taxon>Nematoda</taxon>
        <taxon>Chromadorea</taxon>
        <taxon>Plectida</taxon>
        <taxon>Plectina</taxon>
        <taxon>Plectoidea</taxon>
        <taxon>Plectidae</taxon>
        <taxon>Plectus</taxon>
    </lineage>
</organism>
<protein>
    <recommendedName>
        <fullName evidence="4">UDP-N-acetylglucosamine transferase subunit ALG13</fullName>
        <ecNumber evidence="3">2.4.1.141</ecNumber>
    </recommendedName>
</protein>
<keyword evidence="5" id="KW-0328">Glycosyltransferase</keyword>
<evidence type="ECO:0000256" key="3">
    <source>
        <dbReference type="ARBA" id="ARBA00012614"/>
    </source>
</evidence>
<dbReference type="SUPFAM" id="SSF53756">
    <property type="entry name" value="UDP-Glycosyltransferase/glycogen phosphorylase"/>
    <property type="match status" value="1"/>
</dbReference>
<evidence type="ECO:0000313" key="10">
    <source>
        <dbReference type="WBParaSite" id="PSAMB.scaffold4584size14167.g24652.t1"/>
    </source>
</evidence>
<dbReference type="Pfam" id="PF04101">
    <property type="entry name" value="Glyco_tran_28_C"/>
    <property type="match status" value="1"/>
</dbReference>
<proteinExistence type="inferred from homology"/>
<dbReference type="PANTHER" id="PTHR12867:SF6">
    <property type="entry name" value="N-ACETYLGLUCOSAMINYLDIPHOSPHODOLICHOL N-ACETYLGLUCOSAMINYLTRANSFERASE"/>
    <property type="match status" value="1"/>
</dbReference>
<dbReference type="GO" id="GO:0006488">
    <property type="term" value="P:dolichol-linked oligosaccharide biosynthetic process"/>
    <property type="evidence" value="ECO:0007669"/>
    <property type="project" value="InterPro"/>
</dbReference>
<dbReference type="Proteomes" id="UP000887566">
    <property type="component" value="Unplaced"/>
</dbReference>
<dbReference type="Gene3D" id="3.40.50.2000">
    <property type="entry name" value="Glycogen Phosphorylase B"/>
    <property type="match status" value="1"/>
</dbReference>
<evidence type="ECO:0000256" key="2">
    <source>
        <dbReference type="ARBA" id="ARBA00006962"/>
    </source>
</evidence>
<evidence type="ECO:0000256" key="4">
    <source>
        <dbReference type="ARBA" id="ARBA00017468"/>
    </source>
</evidence>
<dbReference type="InterPro" id="IPR007235">
    <property type="entry name" value="Glyco_trans_28_C"/>
</dbReference>
<reference evidence="10" key="1">
    <citation type="submission" date="2022-11" db="UniProtKB">
        <authorList>
            <consortium name="WormBaseParasite"/>
        </authorList>
    </citation>
    <scope>IDENTIFICATION</scope>
</reference>
<dbReference type="WBParaSite" id="PSAMB.scaffold4584size14167.g24652.t1">
    <property type="protein sequence ID" value="PSAMB.scaffold4584size14167.g24652.t1"/>
    <property type="gene ID" value="PSAMB.scaffold4584size14167.g24652"/>
</dbReference>
<evidence type="ECO:0000259" key="8">
    <source>
        <dbReference type="Pfam" id="PF04101"/>
    </source>
</evidence>
<dbReference type="AlphaFoldDB" id="A0A914WMD5"/>
<evidence type="ECO:0000256" key="1">
    <source>
        <dbReference type="ARBA" id="ARBA00004240"/>
    </source>
</evidence>
<accession>A0A914WMD5</accession>
<evidence type="ECO:0000256" key="5">
    <source>
        <dbReference type="ARBA" id="ARBA00022676"/>
    </source>
</evidence>
<evidence type="ECO:0000256" key="7">
    <source>
        <dbReference type="ARBA" id="ARBA00022824"/>
    </source>
</evidence>
<dbReference type="EC" id="2.4.1.141" evidence="3"/>
<dbReference type="GO" id="GO:0004577">
    <property type="term" value="F:N-acetylglucosaminyldiphosphodolichol N-acetylglucosaminyltransferase activity"/>
    <property type="evidence" value="ECO:0007669"/>
    <property type="project" value="UniProtKB-EC"/>
</dbReference>